<dbReference type="InterPro" id="IPR013762">
    <property type="entry name" value="Integrase-like_cat_sf"/>
</dbReference>
<evidence type="ECO:0000256" key="4">
    <source>
        <dbReference type="SAM" id="MobiDB-lite"/>
    </source>
</evidence>
<dbReference type="PANTHER" id="PTHR30349:SF77">
    <property type="entry name" value="TYROSINE RECOMBINASE XERC"/>
    <property type="match status" value="1"/>
</dbReference>
<evidence type="ECO:0000256" key="1">
    <source>
        <dbReference type="ARBA" id="ARBA00004496"/>
    </source>
</evidence>
<dbReference type="PROSITE" id="PS51898">
    <property type="entry name" value="TYR_RECOMBINASE"/>
    <property type="match status" value="1"/>
</dbReference>
<dbReference type="InterPro" id="IPR050090">
    <property type="entry name" value="Tyrosine_recombinase_XerCD"/>
</dbReference>
<feature type="region of interest" description="Disordered" evidence="4">
    <location>
        <begin position="200"/>
        <end position="223"/>
    </location>
</feature>
<dbReference type="GO" id="GO:0003677">
    <property type="term" value="F:DNA binding"/>
    <property type="evidence" value="ECO:0007669"/>
    <property type="project" value="InterPro"/>
</dbReference>
<comment type="subcellular location">
    <subcellularLocation>
        <location evidence="1">Cytoplasm</location>
    </subcellularLocation>
</comment>
<evidence type="ECO:0000259" key="5">
    <source>
        <dbReference type="PROSITE" id="PS51898"/>
    </source>
</evidence>
<reference evidence="6" key="1">
    <citation type="journal article" date="2014" name="Front. Microbiol.">
        <title>High frequency of phylogenetically diverse reductive dehalogenase-homologous genes in deep subseafloor sedimentary metagenomes.</title>
        <authorList>
            <person name="Kawai M."/>
            <person name="Futagami T."/>
            <person name="Toyoda A."/>
            <person name="Takaki Y."/>
            <person name="Nishi S."/>
            <person name="Hori S."/>
            <person name="Arai W."/>
            <person name="Tsubouchi T."/>
            <person name="Morono Y."/>
            <person name="Uchiyama I."/>
            <person name="Ito T."/>
            <person name="Fujiyama A."/>
            <person name="Inagaki F."/>
            <person name="Takami H."/>
        </authorList>
    </citation>
    <scope>NUCLEOTIDE SEQUENCE</scope>
    <source>
        <strain evidence="6">Expedition CK06-06</strain>
    </source>
</reference>
<organism evidence="6">
    <name type="scientific">marine sediment metagenome</name>
    <dbReference type="NCBI Taxonomy" id="412755"/>
    <lineage>
        <taxon>unclassified sequences</taxon>
        <taxon>metagenomes</taxon>
        <taxon>ecological metagenomes</taxon>
    </lineage>
</organism>
<keyword evidence="3" id="KW-0233">DNA recombination</keyword>
<dbReference type="InterPro" id="IPR011010">
    <property type="entry name" value="DNA_brk_join_enz"/>
</dbReference>
<dbReference type="PANTHER" id="PTHR30349">
    <property type="entry name" value="PHAGE INTEGRASE-RELATED"/>
    <property type="match status" value="1"/>
</dbReference>
<feature type="domain" description="Tyr recombinase" evidence="5">
    <location>
        <begin position="1"/>
        <end position="202"/>
    </location>
</feature>
<dbReference type="Gene3D" id="1.10.443.10">
    <property type="entry name" value="Intergrase catalytic core"/>
    <property type="match status" value="1"/>
</dbReference>
<dbReference type="GO" id="GO:0015074">
    <property type="term" value="P:DNA integration"/>
    <property type="evidence" value="ECO:0007669"/>
    <property type="project" value="UniProtKB-KW"/>
</dbReference>
<dbReference type="EMBL" id="BARS01027874">
    <property type="protein sequence ID" value="GAG01929.1"/>
    <property type="molecule type" value="Genomic_DNA"/>
</dbReference>
<evidence type="ECO:0000256" key="3">
    <source>
        <dbReference type="ARBA" id="ARBA00023172"/>
    </source>
</evidence>
<dbReference type="GO" id="GO:0006310">
    <property type="term" value="P:DNA recombination"/>
    <property type="evidence" value="ECO:0007669"/>
    <property type="project" value="UniProtKB-KW"/>
</dbReference>
<feature type="compositionally biased region" description="Basic and acidic residues" evidence="4">
    <location>
        <begin position="212"/>
        <end position="223"/>
    </location>
</feature>
<dbReference type="AlphaFoldDB" id="X0U7Z7"/>
<evidence type="ECO:0000313" key="6">
    <source>
        <dbReference type="EMBL" id="GAG01929.1"/>
    </source>
</evidence>
<feature type="non-terminal residue" evidence="6">
    <location>
        <position position="1"/>
    </location>
</feature>
<evidence type="ECO:0000256" key="2">
    <source>
        <dbReference type="ARBA" id="ARBA00022908"/>
    </source>
</evidence>
<keyword evidence="2" id="KW-0229">DNA integration</keyword>
<dbReference type="Pfam" id="PF00589">
    <property type="entry name" value="Phage_integrase"/>
    <property type="match status" value="1"/>
</dbReference>
<protein>
    <recommendedName>
        <fullName evidence="5">Tyr recombinase domain-containing protein</fullName>
    </recommendedName>
</protein>
<dbReference type="SUPFAM" id="SSF56349">
    <property type="entry name" value="DNA breaking-rejoining enzymes"/>
    <property type="match status" value="1"/>
</dbReference>
<comment type="caution">
    <text evidence="6">The sequence shown here is derived from an EMBL/GenBank/DDBJ whole genome shotgun (WGS) entry which is preliminary data.</text>
</comment>
<sequence length="223" mass="25408">RLPRPLSVDDCDALMKADLGATPAAAASDSRRERRRELRRVRDRALAELLYGAGIRVGELVGLDVRDVDLRAREVRVLGKGSKERVVPLPQLCHQALSRWIELRTGPGILGEPLFISLRPRRESSPRRLADREVRRILKERGLSVGIQDRVHPHRVRHSYATHLLDMGADLREIQELLGHASLSTTQKYTAVSAEHLRQVYDRAHPRAHPQARADPRDRDRRK</sequence>
<dbReference type="InterPro" id="IPR002104">
    <property type="entry name" value="Integrase_catalytic"/>
</dbReference>
<accession>X0U7Z7</accession>
<gene>
    <name evidence="6" type="ORF">S01H1_43742</name>
</gene>
<proteinExistence type="predicted"/>
<name>X0U7Z7_9ZZZZ</name>
<dbReference type="GO" id="GO:0005737">
    <property type="term" value="C:cytoplasm"/>
    <property type="evidence" value="ECO:0007669"/>
    <property type="project" value="UniProtKB-SubCell"/>
</dbReference>